<comment type="caution">
    <text evidence="2">The sequence shown here is derived from an EMBL/GenBank/DDBJ whole genome shotgun (WGS) entry which is preliminary data.</text>
</comment>
<feature type="domain" description="Reverse transcriptase" evidence="1">
    <location>
        <begin position="1"/>
        <end position="91"/>
    </location>
</feature>
<dbReference type="AlphaFoldDB" id="A0A4C1WD93"/>
<keyword evidence="3" id="KW-1185">Reference proteome</keyword>
<dbReference type="OrthoDB" id="424543at2759"/>
<dbReference type="EMBL" id="BGZK01000524">
    <property type="protein sequence ID" value="GBP48439.1"/>
    <property type="molecule type" value="Genomic_DNA"/>
</dbReference>
<dbReference type="STRING" id="151549.A0A4C1WD93"/>
<dbReference type="PANTHER" id="PTHR47027:SF20">
    <property type="entry name" value="REVERSE TRANSCRIPTASE-LIKE PROTEIN WITH RNA-DIRECTED DNA POLYMERASE DOMAIN"/>
    <property type="match status" value="1"/>
</dbReference>
<dbReference type="PROSITE" id="PS50878">
    <property type="entry name" value="RT_POL"/>
    <property type="match status" value="1"/>
</dbReference>
<gene>
    <name evidence="2" type="ORF">EVAR_32841_1</name>
</gene>
<reference evidence="2 3" key="1">
    <citation type="journal article" date="2019" name="Commun. Biol.">
        <title>The bagworm genome reveals a unique fibroin gene that provides high tensile strength.</title>
        <authorList>
            <person name="Kono N."/>
            <person name="Nakamura H."/>
            <person name="Ohtoshi R."/>
            <person name="Tomita M."/>
            <person name="Numata K."/>
            <person name="Arakawa K."/>
        </authorList>
    </citation>
    <scope>NUCLEOTIDE SEQUENCE [LARGE SCALE GENOMIC DNA]</scope>
</reference>
<protein>
    <recommendedName>
        <fullName evidence="1">Reverse transcriptase domain-containing protein</fullName>
    </recommendedName>
</protein>
<evidence type="ECO:0000259" key="1">
    <source>
        <dbReference type="PROSITE" id="PS50878"/>
    </source>
</evidence>
<dbReference type="PANTHER" id="PTHR47027">
    <property type="entry name" value="REVERSE TRANSCRIPTASE DOMAIN-CONTAINING PROTEIN"/>
    <property type="match status" value="1"/>
</dbReference>
<dbReference type="InterPro" id="IPR000477">
    <property type="entry name" value="RT_dom"/>
</dbReference>
<evidence type="ECO:0000313" key="2">
    <source>
        <dbReference type="EMBL" id="GBP48439.1"/>
    </source>
</evidence>
<sequence length="110" mass="12931">MDYLTRDISYLLPWIMLYADNIVLAADTPKHLQKFLNMWTHVYEKYGLRICRSKTEYLKYPFSGNATRETINIGTTPIPTAGKFKYLSSMLTTDASIDMDEHRMDVVWRK</sequence>
<evidence type="ECO:0000313" key="3">
    <source>
        <dbReference type="Proteomes" id="UP000299102"/>
    </source>
</evidence>
<proteinExistence type="predicted"/>
<organism evidence="2 3">
    <name type="scientific">Eumeta variegata</name>
    <name type="common">Bagworm moth</name>
    <name type="synonym">Eumeta japonica</name>
    <dbReference type="NCBI Taxonomy" id="151549"/>
    <lineage>
        <taxon>Eukaryota</taxon>
        <taxon>Metazoa</taxon>
        <taxon>Ecdysozoa</taxon>
        <taxon>Arthropoda</taxon>
        <taxon>Hexapoda</taxon>
        <taxon>Insecta</taxon>
        <taxon>Pterygota</taxon>
        <taxon>Neoptera</taxon>
        <taxon>Endopterygota</taxon>
        <taxon>Lepidoptera</taxon>
        <taxon>Glossata</taxon>
        <taxon>Ditrysia</taxon>
        <taxon>Tineoidea</taxon>
        <taxon>Psychidae</taxon>
        <taxon>Oiketicinae</taxon>
        <taxon>Eumeta</taxon>
    </lineage>
</organism>
<accession>A0A4C1WD93</accession>
<name>A0A4C1WD93_EUMVA</name>
<dbReference type="Proteomes" id="UP000299102">
    <property type="component" value="Unassembled WGS sequence"/>
</dbReference>